<sequence length="102" mass="11573">MKDVKTPVNSKIPKTYSSRIVIVYIRISKAKSGSKSNQNPREKWWEVELHREEVQLQLQACVGGSRAAPLEEEHQVVQQDPCFSSTLMKHPVSRSPQTLSLS</sequence>
<proteinExistence type="predicted"/>
<dbReference type="EMBL" id="GEVM01010607">
    <property type="protein sequence ID" value="JAU95331.1"/>
    <property type="molecule type" value="Transcribed_RNA"/>
</dbReference>
<protein>
    <submittedName>
        <fullName evidence="1">Uncharacterized protein</fullName>
    </submittedName>
</protein>
<dbReference type="AlphaFoldDB" id="A0A1J3JS30"/>
<gene>
    <name evidence="1" type="ORF">MP_TR15288_c0_g1_i1_g.43786</name>
</gene>
<name>A0A1J3JS30_NOCCA</name>
<reference evidence="1" key="1">
    <citation type="submission" date="2016-07" db="EMBL/GenBank/DDBJ databases">
        <title>De novo transcriptome assembly of four accessions of the metal hyperaccumulator plant Noccaea caerulescens.</title>
        <authorList>
            <person name="Blande D."/>
            <person name="Halimaa P."/>
            <person name="Tervahauta A.I."/>
            <person name="Aarts M.G."/>
            <person name="Karenlampi S.O."/>
        </authorList>
    </citation>
    <scope>NUCLEOTIDE SEQUENCE</scope>
</reference>
<evidence type="ECO:0000313" key="1">
    <source>
        <dbReference type="EMBL" id="JAU95331.1"/>
    </source>
</evidence>
<organism evidence="1">
    <name type="scientific">Noccaea caerulescens</name>
    <name type="common">Alpine penny-cress</name>
    <name type="synonym">Thlaspi caerulescens</name>
    <dbReference type="NCBI Taxonomy" id="107243"/>
    <lineage>
        <taxon>Eukaryota</taxon>
        <taxon>Viridiplantae</taxon>
        <taxon>Streptophyta</taxon>
        <taxon>Embryophyta</taxon>
        <taxon>Tracheophyta</taxon>
        <taxon>Spermatophyta</taxon>
        <taxon>Magnoliopsida</taxon>
        <taxon>eudicotyledons</taxon>
        <taxon>Gunneridae</taxon>
        <taxon>Pentapetalae</taxon>
        <taxon>rosids</taxon>
        <taxon>malvids</taxon>
        <taxon>Brassicales</taxon>
        <taxon>Brassicaceae</taxon>
        <taxon>Coluteocarpeae</taxon>
        <taxon>Noccaea</taxon>
    </lineage>
</organism>
<accession>A0A1J3JS30</accession>